<dbReference type="Proteomes" id="UP000502677">
    <property type="component" value="Chromosome"/>
</dbReference>
<accession>A0A6G7XGG9</accession>
<organism evidence="1 2">
    <name type="scientific">Leucobacter viscericola</name>
    <dbReference type="NCBI Taxonomy" id="2714935"/>
    <lineage>
        <taxon>Bacteria</taxon>
        <taxon>Bacillati</taxon>
        <taxon>Actinomycetota</taxon>
        <taxon>Actinomycetes</taxon>
        <taxon>Micrococcales</taxon>
        <taxon>Microbacteriaceae</taxon>
        <taxon>Leucobacter</taxon>
    </lineage>
</organism>
<dbReference type="RefSeq" id="WP_166291913.1">
    <property type="nucleotide sequence ID" value="NZ_CP049863.1"/>
</dbReference>
<dbReference type="EMBL" id="CP049863">
    <property type="protein sequence ID" value="QIK63602.1"/>
    <property type="molecule type" value="Genomic_DNA"/>
</dbReference>
<sequence>MQLRAALSGDSDSAFERFDFAIYCALSATNFPQLFFSGRREAGGLSISTPLSRAQIRDQISYLRSRGAT</sequence>
<evidence type="ECO:0000313" key="2">
    <source>
        <dbReference type="Proteomes" id="UP000502677"/>
    </source>
</evidence>
<gene>
    <name evidence="1" type="ORF">G7068_10645</name>
</gene>
<evidence type="ECO:0000313" key="1">
    <source>
        <dbReference type="EMBL" id="QIK63602.1"/>
    </source>
</evidence>
<dbReference type="KEGG" id="lvi:G7068_10645"/>
<reference evidence="1 2" key="1">
    <citation type="submission" date="2020-03" db="EMBL/GenBank/DDBJ databases">
        <title>Leucobacter sp. nov., isolated from beetles.</title>
        <authorList>
            <person name="Hyun D.-W."/>
            <person name="Bae J.-W."/>
        </authorList>
    </citation>
    <scope>NUCLEOTIDE SEQUENCE [LARGE SCALE GENOMIC DNA]</scope>
    <source>
        <strain evidence="1 2">HDW9C</strain>
    </source>
</reference>
<dbReference type="AlphaFoldDB" id="A0A6G7XGG9"/>
<name>A0A6G7XGG9_9MICO</name>
<protein>
    <submittedName>
        <fullName evidence="1">MHS family MFS transporter</fullName>
    </submittedName>
</protein>
<proteinExistence type="predicted"/>
<keyword evidence="2" id="KW-1185">Reference proteome</keyword>